<accession>A0A9W6LSM3</accession>
<evidence type="ECO:0000313" key="2">
    <source>
        <dbReference type="EMBL" id="GLI93652.1"/>
    </source>
</evidence>
<reference evidence="2" key="1">
    <citation type="journal article" date="2023" name="Int. J. Syst. Evol. Microbiol.">
        <title>Methylocystis iwaonis sp. nov., a type II methane-oxidizing bacterium from surface soil of a rice paddy field in Japan, and emended description of the genus Methylocystis (ex Whittenbury et al. 1970) Bowman et al. 1993.</title>
        <authorList>
            <person name="Kaise H."/>
            <person name="Sawadogo J.B."/>
            <person name="Alam M.S."/>
            <person name="Ueno C."/>
            <person name="Dianou D."/>
            <person name="Shinjo R."/>
            <person name="Asakawa S."/>
        </authorList>
    </citation>
    <scope>NUCLEOTIDE SEQUENCE</scope>
    <source>
        <strain evidence="2">LMG27198</strain>
    </source>
</reference>
<feature type="domain" description="PIN" evidence="1">
    <location>
        <begin position="4"/>
        <end position="120"/>
    </location>
</feature>
<evidence type="ECO:0000259" key="1">
    <source>
        <dbReference type="Pfam" id="PF01850"/>
    </source>
</evidence>
<comment type="caution">
    <text evidence="2">The sequence shown here is derived from an EMBL/GenBank/DDBJ whole genome shotgun (WGS) entry which is preliminary data.</text>
</comment>
<evidence type="ECO:0000313" key="3">
    <source>
        <dbReference type="Proteomes" id="UP001144323"/>
    </source>
</evidence>
<dbReference type="EMBL" id="BSEC01000001">
    <property type="protein sequence ID" value="GLI93652.1"/>
    <property type="molecule type" value="Genomic_DNA"/>
</dbReference>
<dbReference type="Proteomes" id="UP001144323">
    <property type="component" value="Unassembled WGS sequence"/>
</dbReference>
<keyword evidence="2" id="KW-0238">DNA-binding</keyword>
<dbReference type="Gene3D" id="3.40.50.1010">
    <property type="entry name" value="5'-nuclease"/>
    <property type="match status" value="1"/>
</dbReference>
<dbReference type="RefSeq" id="WP_281803594.1">
    <property type="nucleotide sequence ID" value="NZ_BSEC01000001.1"/>
</dbReference>
<dbReference type="GO" id="GO:0003677">
    <property type="term" value="F:DNA binding"/>
    <property type="evidence" value="ECO:0007669"/>
    <property type="project" value="UniProtKB-KW"/>
</dbReference>
<dbReference type="Pfam" id="PF01850">
    <property type="entry name" value="PIN"/>
    <property type="match status" value="1"/>
</dbReference>
<protein>
    <submittedName>
        <fullName evidence="2">DNA-binding protein</fullName>
    </submittedName>
</protein>
<dbReference type="SUPFAM" id="SSF88723">
    <property type="entry name" value="PIN domain-like"/>
    <property type="match status" value="1"/>
</dbReference>
<dbReference type="AlphaFoldDB" id="A0A9W6LSM3"/>
<dbReference type="InterPro" id="IPR029060">
    <property type="entry name" value="PIN-like_dom_sf"/>
</dbReference>
<organism evidence="2 3">
    <name type="scientific">Methylocystis echinoides</name>
    <dbReference type="NCBI Taxonomy" id="29468"/>
    <lineage>
        <taxon>Bacteria</taxon>
        <taxon>Pseudomonadati</taxon>
        <taxon>Pseudomonadota</taxon>
        <taxon>Alphaproteobacteria</taxon>
        <taxon>Hyphomicrobiales</taxon>
        <taxon>Methylocystaceae</taxon>
        <taxon>Methylocystis</taxon>
    </lineage>
</organism>
<keyword evidence="3" id="KW-1185">Reference proteome</keyword>
<sequence>MRPVFLDTNILLYSISSEPGEAQKRARAIALLDRDDVRLSVQVLQEFYVQATRATRPDALPHGVAAGLVRVWQRFGVQETTVALLNAALEIKARYGFSHWDAAIVAAALAQGCGELYSEDMSDGQIVEGLRIVNPFR</sequence>
<dbReference type="CDD" id="cd18692">
    <property type="entry name" value="PIN_VapC-like"/>
    <property type="match status" value="1"/>
</dbReference>
<proteinExistence type="predicted"/>
<gene>
    <name evidence="2" type="ORF">LMG27198_26440</name>
</gene>
<dbReference type="InterPro" id="IPR002716">
    <property type="entry name" value="PIN_dom"/>
</dbReference>
<name>A0A9W6LSM3_9HYPH</name>